<dbReference type="AlphaFoldDB" id="A0A2B2LSS8"/>
<comment type="caution">
    <text evidence="1">The sequence shown here is derived from an EMBL/GenBank/DDBJ whole genome shotgun (WGS) entry which is preliminary data.</text>
</comment>
<gene>
    <name evidence="1" type="ORF">COK05_08970</name>
</gene>
<proteinExistence type="predicted"/>
<name>A0A2B2LSS8_BACCE</name>
<reference evidence="1 2" key="1">
    <citation type="submission" date="2017-09" db="EMBL/GenBank/DDBJ databases">
        <title>Large-scale bioinformatics analysis of Bacillus genomes uncovers conserved roles of natural products in bacterial physiology.</title>
        <authorList>
            <consortium name="Agbiome Team Llc"/>
            <person name="Bleich R.M."/>
            <person name="Grubbs K.J."/>
            <person name="Santa Maria K.C."/>
            <person name="Allen S.E."/>
            <person name="Farag S."/>
            <person name="Shank E.A."/>
            <person name="Bowers A."/>
        </authorList>
    </citation>
    <scope>NUCLEOTIDE SEQUENCE [LARGE SCALE GENOMIC DNA]</scope>
    <source>
        <strain evidence="1 2">AFS070861</strain>
    </source>
</reference>
<accession>A0A2B2LSS8</accession>
<dbReference type="RefSeq" id="WP_098612299.1">
    <property type="nucleotide sequence ID" value="NZ_NVAP01000019.1"/>
</dbReference>
<evidence type="ECO:0000313" key="1">
    <source>
        <dbReference type="EMBL" id="PFQ47857.1"/>
    </source>
</evidence>
<protein>
    <submittedName>
        <fullName evidence="1">Uncharacterized protein</fullName>
    </submittedName>
</protein>
<organism evidence="1 2">
    <name type="scientific">Bacillus cereus</name>
    <dbReference type="NCBI Taxonomy" id="1396"/>
    <lineage>
        <taxon>Bacteria</taxon>
        <taxon>Bacillati</taxon>
        <taxon>Bacillota</taxon>
        <taxon>Bacilli</taxon>
        <taxon>Bacillales</taxon>
        <taxon>Bacillaceae</taxon>
        <taxon>Bacillus</taxon>
        <taxon>Bacillus cereus group</taxon>
    </lineage>
</organism>
<dbReference type="EMBL" id="NVAP01000019">
    <property type="protein sequence ID" value="PFQ47857.1"/>
    <property type="molecule type" value="Genomic_DNA"/>
</dbReference>
<sequence>MQEAGLYIQWDESDVISFHELDAFKKVPVIIATKYDTGMTTMEGLEKLEKLYKREKNLSTLLGYSLTGAAAEFLYNQFENTAFQSGTIIDFTNHWYVFRF</sequence>
<dbReference type="Proteomes" id="UP000224386">
    <property type="component" value="Unassembled WGS sequence"/>
</dbReference>
<evidence type="ECO:0000313" key="2">
    <source>
        <dbReference type="Proteomes" id="UP000224386"/>
    </source>
</evidence>